<dbReference type="EMBL" id="SIOX01000001">
    <property type="protein sequence ID" value="TAX82578.1"/>
    <property type="molecule type" value="Genomic_DNA"/>
</dbReference>
<dbReference type="Proteomes" id="UP000661163">
    <property type="component" value="Unassembled WGS sequence"/>
</dbReference>
<dbReference type="EMBL" id="SIKX01000001">
    <property type="protein sequence ID" value="TBF19931.1"/>
    <property type="molecule type" value="Genomic_DNA"/>
</dbReference>
<protein>
    <recommendedName>
        <fullName evidence="10">Antifreeze protein</fullName>
    </recommendedName>
</protein>
<dbReference type="EMBL" id="WUFC01000064">
    <property type="protein sequence ID" value="NEI53141.1"/>
    <property type="molecule type" value="Genomic_DNA"/>
</dbReference>
<dbReference type="EMBL" id="SIMR01000001">
    <property type="protein sequence ID" value="TBC16160.1"/>
    <property type="molecule type" value="Genomic_DNA"/>
</dbReference>
<comment type="caution">
    <text evidence="5">The sequence shown here is derived from an EMBL/GenBank/DDBJ whole genome shotgun (WGS) entry which is preliminary data.</text>
</comment>
<dbReference type="Proteomes" id="UP000294215">
    <property type="component" value="Unassembled WGS sequence"/>
</dbReference>
<dbReference type="Proteomes" id="UP000291892">
    <property type="component" value="Unassembled WGS sequence"/>
</dbReference>
<evidence type="ECO:0000313" key="2">
    <source>
        <dbReference type="EMBL" id="NEI53141.1"/>
    </source>
</evidence>
<evidence type="ECO:0000256" key="1">
    <source>
        <dbReference type="SAM" id="SignalP"/>
    </source>
</evidence>
<evidence type="ECO:0000313" key="7">
    <source>
        <dbReference type="Proteomes" id="UP000291892"/>
    </source>
</evidence>
<proteinExistence type="predicted"/>
<keyword evidence="6" id="KW-1185">Reference proteome</keyword>
<evidence type="ECO:0000313" key="6">
    <source>
        <dbReference type="Proteomes" id="UP000291659"/>
    </source>
</evidence>
<feature type="chain" id="PRO_5044706413" description="Antifreeze protein" evidence="1">
    <location>
        <begin position="24"/>
        <end position="103"/>
    </location>
</feature>
<reference evidence="2 9" key="2">
    <citation type="submission" date="2019-12" db="EMBL/GenBank/DDBJ databases">
        <title>Rhizobium genotypes associated with high levels of biological nitrogen fixation by grain legumes in a temperate-maritime cropping system.</title>
        <authorList>
            <person name="Maluk M."/>
            <person name="Francesc Ferrando Molina F."/>
            <person name="Lopez Del Egido L."/>
            <person name="Lafos M."/>
            <person name="Langarica-Fuentes A."/>
            <person name="Gebre Yohannes G."/>
            <person name="Young M.W."/>
            <person name="Martin P."/>
            <person name="Gantlett R."/>
            <person name="Kenicer G."/>
            <person name="Hawes C."/>
            <person name="Begg G.S."/>
            <person name="Quilliam R.S."/>
            <person name="Squire G.R."/>
            <person name="Poole P.S."/>
            <person name="Young P.W."/>
            <person name="Iannetta P.M."/>
            <person name="James E.K."/>
        </authorList>
    </citation>
    <scope>NUCLEOTIDE SEQUENCE [LARGE SCALE GENOMIC DNA]</scope>
    <source>
        <strain evidence="2 9">JHI985</strain>
    </source>
</reference>
<reference evidence="6 7" key="1">
    <citation type="submission" date="2019-02" db="EMBL/GenBank/DDBJ databases">
        <title>The genomic architecture of introgression among sibling species of bacteria.</title>
        <authorList>
            <person name="Cavassim M.I.A."/>
            <person name="Moeskjaer S."/>
            <person name="Moslemi C."/>
            <person name="Fields B."/>
            <person name="Bachmann A."/>
            <person name="Vilhjalmsson B."/>
            <person name="Schierup M.H."/>
            <person name="Young J.P.W."/>
            <person name="Andersen S.U."/>
        </authorList>
    </citation>
    <scope>NUCLEOTIDE SEQUENCE [LARGE SCALE GENOMIC DNA]</scope>
    <source>
        <strain evidence="3 6">SM141A</strain>
        <strain evidence="5 7">SM42</strain>
        <strain evidence="4 8">SM92</strain>
    </source>
</reference>
<evidence type="ECO:0000313" key="9">
    <source>
        <dbReference type="Proteomes" id="UP000661163"/>
    </source>
</evidence>
<feature type="signal peptide" evidence="1">
    <location>
        <begin position="1"/>
        <end position="23"/>
    </location>
</feature>
<organism evidence="5 7">
    <name type="scientific">Rhizobium ruizarguesonis</name>
    <dbReference type="NCBI Taxonomy" id="2081791"/>
    <lineage>
        <taxon>Bacteria</taxon>
        <taxon>Pseudomonadati</taxon>
        <taxon>Pseudomonadota</taxon>
        <taxon>Alphaproteobacteria</taxon>
        <taxon>Hyphomicrobiales</taxon>
        <taxon>Rhizobiaceae</taxon>
        <taxon>Rhizobium/Agrobacterium group</taxon>
        <taxon>Rhizobium</taxon>
    </lineage>
</organism>
<name>A0AAE8QEZ8_9HYPH</name>
<gene>
    <name evidence="5" type="ORF">ELG94_17105</name>
    <name evidence="4" type="ORF">ELH40_15115</name>
    <name evidence="3" type="ORF">ELH98_16665</name>
    <name evidence="2" type="ORF">GR217_36740</name>
</gene>
<evidence type="ECO:0000313" key="5">
    <source>
        <dbReference type="EMBL" id="TBF19931.1"/>
    </source>
</evidence>
<dbReference type="AlphaFoldDB" id="A0AAE8QEZ8"/>
<keyword evidence="1" id="KW-0732">Signal</keyword>
<accession>A0AAE8QEZ8</accession>
<dbReference type="RefSeq" id="WP_018495398.1">
    <property type="nucleotide sequence ID" value="NZ_CP140840.1"/>
</dbReference>
<dbReference type="Proteomes" id="UP000291659">
    <property type="component" value="Unassembled WGS sequence"/>
</dbReference>
<evidence type="ECO:0000313" key="4">
    <source>
        <dbReference type="EMBL" id="TBC16160.1"/>
    </source>
</evidence>
<evidence type="ECO:0008006" key="10">
    <source>
        <dbReference type="Google" id="ProtNLM"/>
    </source>
</evidence>
<evidence type="ECO:0000313" key="8">
    <source>
        <dbReference type="Proteomes" id="UP000294215"/>
    </source>
</evidence>
<sequence length="103" mass="11311">MTHFLTKASLAALLALCSIPATVSTAAAAGPQTGLVVEAQYYHRPPVRGCSPVHAVRKARYFGLRNAHITRMSPRVIVVAGRDRRGWDRMTFANVRGCPLIRR</sequence>
<evidence type="ECO:0000313" key="3">
    <source>
        <dbReference type="EMBL" id="TAX82578.1"/>
    </source>
</evidence>